<reference evidence="1 2" key="1">
    <citation type="journal article" date="2021" name="Nat. Commun.">
        <title>Genetic determinants of endophytism in the Arabidopsis root mycobiome.</title>
        <authorList>
            <person name="Mesny F."/>
            <person name="Miyauchi S."/>
            <person name="Thiergart T."/>
            <person name="Pickel B."/>
            <person name="Atanasova L."/>
            <person name="Karlsson M."/>
            <person name="Huettel B."/>
            <person name="Barry K.W."/>
            <person name="Haridas S."/>
            <person name="Chen C."/>
            <person name="Bauer D."/>
            <person name="Andreopoulos W."/>
            <person name="Pangilinan J."/>
            <person name="LaButti K."/>
            <person name="Riley R."/>
            <person name="Lipzen A."/>
            <person name="Clum A."/>
            <person name="Drula E."/>
            <person name="Henrissat B."/>
            <person name="Kohler A."/>
            <person name="Grigoriev I.V."/>
            <person name="Martin F.M."/>
            <person name="Hacquard S."/>
        </authorList>
    </citation>
    <scope>NUCLEOTIDE SEQUENCE [LARGE SCALE GENOMIC DNA]</scope>
    <source>
        <strain evidence="1 2">MPI-SDFR-AT-0080</strain>
    </source>
</reference>
<evidence type="ECO:0000313" key="2">
    <source>
        <dbReference type="Proteomes" id="UP000774617"/>
    </source>
</evidence>
<keyword evidence="2" id="KW-1185">Reference proteome</keyword>
<organism evidence="1 2">
    <name type="scientific">Macrophomina phaseolina</name>
    <dbReference type="NCBI Taxonomy" id="35725"/>
    <lineage>
        <taxon>Eukaryota</taxon>
        <taxon>Fungi</taxon>
        <taxon>Dikarya</taxon>
        <taxon>Ascomycota</taxon>
        <taxon>Pezizomycotina</taxon>
        <taxon>Dothideomycetes</taxon>
        <taxon>Dothideomycetes incertae sedis</taxon>
        <taxon>Botryosphaeriales</taxon>
        <taxon>Botryosphaeriaceae</taxon>
        <taxon>Macrophomina</taxon>
    </lineage>
</organism>
<accession>A0ABQ8GZ10</accession>
<protein>
    <submittedName>
        <fullName evidence="1">Uncharacterized protein</fullName>
    </submittedName>
</protein>
<proteinExistence type="predicted"/>
<evidence type="ECO:0000313" key="1">
    <source>
        <dbReference type="EMBL" id="KAH7065637.1"/>
    </source>
</evidence>
<comment type="caution">
    <text evidence="1">The sequence shown here is derived from an EMBL/GenBank/DDBJ whole genome shotgun (WGS) entry which is preliminary data.</text>
</comment>
<dbReference type="Proteomes" id="UP000774617">
    <property type="component" value="Unassembled WGS sequence"/>
</dbReference>
<gene>
    <name evidence="1" type="ORF">B0J12DRAFT_750400</name>
</gene>
<sequence length="236" mass="25859">MYYHAAILLLFRPFLKARFTESNLSPGDVCRQSANSVSGIFAQYRQQYGLLGIFAFQLHLAAAYNSFQDLTEQSQCATSSLNIIRSLVQRWKIVLPLEVDAALYRDQNALDAPNSGAAASSDIHFSNSSSADYGTPPALLELAPPEVMQKRHLLAPRQTHKEGLRDINNYLFTPVPNQSTPLLGPIHTSTSHNGGREGGGGDTMWNDELNKVPQGFDGLGFVRDNGFDPVMGYQGA</sequence>
<dbReference type="EMBL" id="JAGTJR010000001">
    <property type="protein sequence ID" value="KAH7065637.1"/>
    <property type="molecule type" value="Genomic_DNA"/>
</dbReference>
<name>A0ABQ8GZ10_9PEZI</name>